<feature type="region of interest" description="Disordered" evidence="1">
    <location>
        <begin position="38"/>
        <end position="120"/>
    </location>
</feature>
<dbReference type="Proteomes" id="UP000808146">
    <property type="component" value="Unassembled WGS sequence"/>
</dbReference>
<dbReference type="EMBL" id="JADKBR010000001">
    <property type="protein sequence ID" value="MBK8889399.1"/>
    <property type="molecule type" value="Genomic_DNA"/>
</dbReference>
<organism evidence="2 3">
    <name type="scientific">Candidatus Dechloromonas phosphorivorans</name>
    <dbReference type="NCBI Taxonomy" id="2899244"/>
    <lineage>
        <taxon>Bacteria</taxon>
        <taxon>Pseudomonadati</taxon>
        <taxon>Pseudomonadota</taxon>
        <taxon>Betaproteobacteria</taxon>
        <taxon>Rhodocyclales</taxon>
        <taxon>Azonexaceae</taxon>
        <taxon>Dechloromonas</taxon>
    </lineage>
</organism>
<dbReference type="AlphaFoldDB" id="A0A9D7QHS4"/>
<evidence type="ECO:0000256" key="1">
    <source>
        <dbReference type="SAM" id="MobiDB-lite"/>
    </source>
</evidence>
<comment type="caution">
    <text evidence="2">The sequence shown here is derived from an EMBL/GenBank/DDBJ whole genome shotgun (WGS) entry which is preliminary data.</text>
</comment>
<proteinExistence type="predicted"/>
<gene>
    <name evidence="2" type="ORF">IPN75_02910</name>
</gene>
<evidence type="ECO:0000313" key="2">
    <source>
        <dbReference type="EMBL" id="MBK8889399.1"/>
    </source>
</evidence>
<evidence type="ECO:0000313" key="3">
    <source>
        <dbReference type="Proteomes" id="UP000808146"/>
    </source>
</evidence>
<sequence length="120" mass="13034">MKRHLPIVLLAFATLPAWPQSEPLGRLFFSPQQRAALDRERQLGTSQRPTGIDGDASYTFNGEVRRSTGKNTRWINGEPQTAGGRSPGVPAGDTFHPSTGEHDSLLGGGRIIIKRKSSTP</sequence>
<accession>A0A9D7QHS4</accession>
<protein>
    <submittedName>
        <fullName evidence="2">Uncharacterized protein</fullName>
    </submittedName>
</protein>
<reference evidence="2" key="1">
    <citation type="submission" date="2020-10" db="EMBL/GenBank/DDBJ databases">
        <title>Connecting structure to function with the recovery of over 1000 high-quality activated sludge metagenome-assembled genomes encoding full-length rRNA genes using long-read sequencing.</title>
        <authorList>
            <person name="Singleton C.M."/>
            <person name="Petriglieri F."/>
            <person name="Kristensen J.M."/>
            <person name="Kirkegaard R.H."/>
            <person name="Michaelsen T.Y."/>
            <person name="Andersen M.H."/>
            <person name="Karst S.M."/>
            <person name="Dueholm M.S."/>
            <person name="Nielsen P.H."/>
            <person name="Albertsen M."/>
        </authorList>
    </citation>
    <scope>NUCLEOTIDE SEQUENCE</scope>
    <source>
        <strain evidence="2">OdNE_18-Q3-R46-58_BAT3C.305</strain>
    </source>
</reference>
<name>A0A9D7QHS4_9RHOO</name>